<evidence type="ECO:0000313" key="1">
    <source>
        <dbReference type="EMBL" id="TKI47543.1"/>
    </source>
</evidence>
<reference evidence="1 2" key="1">
    <citation type="submission" date="2019-04" db="EMBL/GenBank/DDBJ databases">
        <title>Lysinibacillus genome sequencing.</title>
        <authorList>
            <person name="Dunlap C."/>
        </authorList>
    </citation>
    <scope>NUCLEOTIDE SEQUENCE [LARGE SCALE GENOMIC DNA]</scope>
    <source>
        <strain evidence="1 2">KCTC 33042</strain>
    </source>
</reference>
<comment type="caution">
    <text evidence="1">The sequence shown here is derived from an EMBL/GenBank/DDBJ whole genome shotgun (WGS) entry which is preliminary data.</text>
</comment>
<accession>A0ABY2SW54</accession>
<protein>
    <submittedName>
        <fullName evidence="1">Uncharacterized protein</fullName>
    </submittedName>
</protein>
<dbReference type="RefSeq" id="WP_108030929.1">
    <property type="nucleotide sequence ID" value="NZ_PYUE01000007.1"/>
</dbReference>
<keyword evidence="2" id="KW-1185">Reference proteome</keyword>
<gene>
    <name evidence="1" type="ORF">FC748_07725</name>
</gene>
<dbReference type="Proteomes" id="UP000308330">
    <property type="component" value="Unassembled WGS sequence"/>
</dbReference>
<proteinExistence type="predicted"/>
<sequence length="164" mass="19084">MLKNLEHQILSFNFKEAEALYHKSDFDQFQSQLISIAYDNGNMMNYTFLHYLLMKEESVELHNLALSLFICSLTPIEGAYHCALFHAERLVTLTNEQDPDTLEHLLFLNEVPDKLVSNEKALETCYKILALDPANKYAKETLKKLTKKNKTSLNVLQRKLKKKF</sequence>
<evidence type="ECO:0000313" key="2">
    <source>
        <dbReference type="Proteomes" id="UP000308330"/>
    </source>
</evidence>
<dbReference type="EMBL" id="SZPT01000002">
    <property type="protein sequence ID" value="TKI47543.1"/>
    <property type="molecule type" value="Genomic_DNA"/>
</dbReference>
<organism evidence="1 2">
    <name type="scientific">Lysinibacillus tabacifolii</name>
    <dbReference type="NCBI Taxonomy" id="1173107"/>
    <lineage>
        <taxon>Bacteria</taxon>
        <taxon>Bacillati</taxon>
        <taxon>Bacillota</taxon>
        <taxon>Bacilli</taxon>
        <taxon>Bacillales</taxon>
        <taxon>Bacillaceae</taxon>
        <taxon>Lysinibacillus</taxon>
    </lineage>
</organism>
<name>A0ABY2SW54_9BACI</name>